<dbReference type="RefSeq" id="WP_305202771.1">
    <property type="nucleotide sequence ID" value="NZ_JAUUIA010001205.1"/>
</dbReference>
<proteinExistence type="predicted"/>
<evidence type="ECO:0000259" key="5">
    <source>
        <dbReference type="Pfam" id="PF04357"/>
    </source>
</evidence>
<protein>
    <submittedName>
        <fullName evidence="6">Translocation/assembly module TamB domain-containing protein</fullName>
    </submittedName>
</protein>
<name>A0AAW8ARN3_KLEPN</name>
<dbReference type="GO" id="GO:0097347">
    <property type="term" value="C:TAM protein secretion complex"/>
    <property type="evidence" value="ECO:0007669"/>
    <property type="project" value="TreeGrafter"/>
</dbReference>
<dbReference type="Proteomes" id="UP001244490">
    <property type="component" value="Unassembled WGS sequence"/>
</dbReference>
<feature type="non-terminal residue" evidence="6">
    <location>
        <position position="1"/>
    </location>
</feature>
<gene>
    <name evidence="6" type="ORF">Q6294_33065</name>
</gene>
<comment type="caution">
    <text evidence="6">The sequence shown here is derived from an EMBL/GenBank/DDBJ whole genome shotgun (WGS) entry which is preliminary data.</text>
</comment>
<dbReference type="AlphaFoldDB" id="A0AAW8ARN3"/>
<dbReference type="GO" id="GO:0005886">
    <property type="term" value="C:plasma membrane"/>
    <property type="evidence" value="ECO:0007669"/>
    <property type="project" value="InterPro"/>
</dbReference>
<dbReference type="GO" id="GO:0009306">
    <property type="term" value="P:protein secretion"/>
    <property type="evidence" value="ECO:0007669"/>
    <property type="project" value="InterPro"/>
</dbReference>
<dbReference type="EMBL" id="JAUUIA010001205">
    <property type="protein sequence ID" value="MDP0971770.1"/>
    <property type="molecule type" value="Genomic_DNA"/>
</dbReference>
<keyword evidence="4" id="KW-0472">Membrane</keyword>
<dbReference type="PANTHER" id="PTHR36985:SF1">
    <property type="entry name" value="TRANSLOCATION AND ASSEMBLY MODULE SUBUNIT TAMB"/>
    <property type="match status" value="1"/>
</dbReference>
<dbReference type="InterPro" id="IPR007452">
    <property type="entry name" value="TamB_C"/>
</dbReference>
<evidence type="ECO:0000313" key="6">
    <source>
        <dbReference type="EMBL" id="MDP0971770.1"/>
    </source>
</evidence>
<dbReference type="PANTHER" id="PTHR36985">
    <property type="entry name" value="TRANSLOCATION AND ASSEMBLY MODULE SUBUNIT TAMB"/>
    <property type="match status" value="1"/>
</dbReference>
<evidence type="ECO:0000256" key="3">
    <source>
        <dbReference type="ARBA" id="ARBA00022989"/>
    </source>
</evidence>
<evidence type="ECO:0000256" key="1">
    <source>
        <dbReference type="ARBA" id="ARBA00004167"/>
    </source>
</evidence>
<evidence type="ECO:0000256" key="2">
    <source>
        <dbReference type="ARBA" id="ARBA00022692"/>
    </source>
</evidence>
<dbReference type="Pfam" id="PF04357">
    <property type="entry name" value="TamB"/>
    <property type="match status" value="1"/>
</dbReference>
<keyword evidence="2" id="KW-0812">Transmembrane</keyword>
<sequence length="81" mass="8535">RSAHDSQPATPAAPKTARQTAVSLAVDFGRDFKVKGRGLATTLRGELQIAQNGGPLRVTGKLRADGGQYAAYGQKLDIERG</sequence>
<reference evidence="6" key="1">
    <citation type="submission" date="2023-07" db="EMBL/GenBank/DDBJ databases">
        <authorList>
            <person name="Peng Z."/>
        </authorList>
    </citation>
    <scope>NUCLEOTIDE SEQUENCE</scope>
    <source>
        <strain evidence="6">KP219</strain>
    </source>
</reference>
<feature type="non-terminal residue" evidence="6">
    <location>
        <position position="81"/>
    </location>
</feature>
<comment type="subcellular location">
    <subcellularLocation>
        <location evidence="1">Membrane</location>
        <topology evidence="1">Single-pass membrane protein</topology>
    </subcellularLocation>
</comment>
<feature type="domain" description="Translocation and assembly module TamB C-terminal" evidence="5">
    <location>
        <begin position="5"/>
        <end position="81"/>
    </location>
</feature>
<organism evidence="6 7">
    <name type="scientific">Klebsiella pneumoniae</name>
    <dbReference type="NCBI Taxonomy" id="573"/>
    <lineage>
        <taxon>Bacteria</taxon>
        <taxon>Pseudomonadati</taxon>
        <taxon>Pseudomonadota</taxon>
        <taxon>Gammaproteobacteria</taxon>
        <taxon>Enterobacterales</taxon>
        <taxon>Enterobacteriaceae</taxon>
        <taxon>Klebsiella/Raoultella group</taxon>
        <taxon>Klebsiella</taxon>
        <taxon>Klebsiella pneumoniae complex</taxon>
    </lineage>
</organism>
<accession>A0AAW8ARN3</accession>
<evidence type="ECO:0000313" key="7">
    <source>
        <dbReference type="Proteomes" id="UP001244490"/>
    </source>
</evidence>
<evidence type="ECO:0000256" key="4">
    <source>
        <dbReference type="ARBA" id="ARBA00023136"/>
    </source>
</evidence>
<keyword evidence="3" id="KW-1133">Transmembrane helix</keyword>